<evidence type="ECO:0000313" key="2">
    <source>
        <dbReference type="EMBL" id="AIY85409.1"/>
    </source>
</evidence>
<protein>
    <submittedName>
        <fullName evidence="2">Uncharacterized protein</fullName>
    </submittedName>
</protein>
<gene>
    <name evidence="2" type="ORF">U729_3152</name>
</gene>
<dbReference type="AlphaFoldDB" id="A0A0A7G0K4"/>
<keyword evidence="3" id="KW-1185">Reference proteome</keyword>
<dbReference type="Proteomes" id="UP000030635">
    <property type="component" value="Plasmid pCBJ"/>
</dbReference>
<dbReference type="KEGG" id="cbv:U729_3152"/>
<keyword evidence="2" id="KW-0614">Plasmid</keyword>
<evidence type="ECO:0000313" key="3">
    <source>
        <dbReference type="Proteomes" id="UP000030635"/>
    </source>
</evidence>
<accession>A0A0A7G0K4</accession>
<dbReference type="Gene3D" id="2.60.120.260">
    <property type="entry name" value="Galactose-binding domain-like"/>
    <property type="match status" value="1"/>
</dbReference>
<geneLocation type="plasmid" evidence="2 3">
    <name>pCBJ</name>
</geneLocation>
<proteinExistence type="predicted"/>
<feature type="coiled-coil region" evidence="1">
    <location>
        <begin position="56"/>
        <end position="83"/>
    </location>
</feature>
<sequence length="392" mass="45165">MNNFFTSVPTSKNKTASYRRIIKSSDINERQENLLHDILELYNKSNTLNNKLNHTITLMDYENKFLRRKIEALENKFNDKFDEGKINNIKIFPSDMNSNEDYPVEINYMSYDLSQNIIKRISKINIYDELTDKTIVPASLNATYNILYKTNSYLRFSSNDLLNAFDGKHETGWLCNVTTNNSVNSVQAEIIVTLPVTAVTSYQVNEIIVESFPVASVNIKAIQYSSSYITWTDIPSFDEHYLNTGDGIKESTVARFNFKPVEANKIRIVLEQPYFTNKNNLREFCFGAKDIQINYTKPSNQEGFFNFTLNIPDTINKPTLDSVNIIYNNPSQIDDNVIELEYFYKDNEDILHKINGSLPLALPCNEIEVKGKIYQCDNTVNLSHIDFNIGNQ</sequence>
<dbReference type="HOGENOM" id="CLU_703386_0_0_9"/>
<keyword evidence="1" id="KW-0175">Coiled coil</keyword>
<name>A0A0A7G0K4_9CLOT</name>
<evidence type="ECO:0000256" key="1">
    <source>
        <dbReference type="SAM" id="Coils"/>
    </source>
</evidence>
<organism evidence="2 3">
    <name type="scientific">Clostridium baratii str. Sullivan</name>
    <dbReference type="NCBI Taxonomy" id="1415775"/>
    <lineage>
        <taxon>Bacteria</taxon>
        <taxon>Bacillati</taxon>
        <taxon>Bacillota</taxon>
        <taxon>Clostridia</taxon>
        <taxon>Eubacteriales</taxon>
        <taxon>Clostridiaceae</taxon>
        <taxon>Clostridium</taxon>
    </lineage>
</organism>
<reference evidence="2 3" key="1">
    <citation type="journal article" date="2015" name="Infect. Genet. Evol.">
        <title>Genomic sequences of six botulinum neurotoxin-producing strains representing three clostridial species illustrate the mobility and diversity of botulinum neurotoxin genes.</title>
        <authorList>
            <person name="Smith T.J."/>
            <person name="Hill K.K."/>
            <person name="Xie G."/>
            <person name="Foley B.T."/>
            <person name="Williamson C.H."/>
            <person name="Foster J.T."/>
            <person name="Johnson S.L."/>
            <person name="Chertkov O."/>
            <person name="Teshima H."/>
            <person name="Gibbons H.S."/>
            <person name="Johnsky L.A."/>
            <person name="Karavis M.A."/>
            <person name="Smith L.A."/>
        </authorList>
    </citation>
    <scope>NUCLEOTIDE SEQUENCE [LARGE SCALE GENOMIC DNA]</scope>
    <source>
        <strain evidence="2">Sullivan</strain>
        <plasmid evidence="3">Plasmid pCBJ</plasmid>
    </source>
</reference>
<dbReference type="EMBL" id="CP006906">
    <property type="protein sequence ID" value="AIY85409.1"/>
    <property type="molecule type" value="Genomic_DNA"/>
</dbReference>
<dbReference type="RefSeq" id="WP_040113661.1">
    <property type="nucleotide sequence ID" value="NZ_CP006906.1"/>
</dbReference>